<keyword evidence="1" id="KW-1133">Transmembrane helix</keyword>
<keyword evidence="1" id="KW-0472">Membrane</keyword>
<reference evidence="3 4" key="1">
    <citation type="submission" date="2022-01" db="EMBL/GenBank/DDBJ databases">
        <title>Mariniradius saccharolyticus sp. nov., isolated from sediment of a river.</title>
        <authorList>
            <person name="Liu H."/>
        </authorList>
    </citation>
    <scope>NUCLEOTIDE SEQUENCE [LARGE SCALE GENOMIC DNA]</scope>
    <source>
        <strain evidence="3 4">RY-2</strain>
    </source>
</reference>
<evidence type="ECO:0000256" key="1">
    <source>
        <dbReference type="SAM" id="Phobius"/>
    </source>
</evidence>
<accession>A0ABS9BU18</accession>
<evidence type="ECO:0000313" key="3">
    <source>
        <dbReference type="EMBL" id="MCF1751503.1"/>
    </source>
</evidence>
<feature type="chain" id="PRO_5047449672" description="HEAT repeat-containing protein" evidence="2">
    <location>
        <begin position="31"/>
        <end position="531"/>
    </location>
</feature>
<proteinExistence type="predicted"/>
<feature type="signal peptide" evidence="2">
    <location>
        <begin position="1"/>
        <end position="30"/>
    </location>
</feature>
<dbReference type="EMBL" id="JAKEVZ010000007">
    <property type="protein sequence ID" value="MCF1751503.1"/>
    <property type="molecule type" value="Genomic_DNA"/>
</dbReference>
<keyword evidence="4" id="KW-1185">Reference proteome</keyword>
<dbReference type="InterPro" id="IPR016024">
    <property type="entry name" value="ARM-type_fold"/>
</dbReference>
<protein>
    <recommendedName>
        <fullName evidence="5">HEAT repeat-containing protein</fullName>
    </recommendedName>
</protein>
<gene>
    <name evidence="3" type="ORF">L0U89_10520</name>
</gene>
<feature type="transmembrane region" description="Helical" evidence="1">
    <location>
        <begin position="174"/>
        <end position="198"/>
    </location>
</feature>
<evidence type="ECO:0008006" key="5">
    <source>
        <dbReference type="Google" id="ProtNLM"/>
    </source>
</evidence>
<dbReference type="SUPFAM" id="SSF48371">
    <property type="entry name" value="ARM repeat"/>
    <property type="match status" value="1"/>
</dbReference>
<name>A0ABS9BU18_9BACT</name>
<evidence type="ECO:0000313" key="4">
    <source>
        <dbReference type="Proteomes" id="UP001201449"/>
    </source>
</evidence>
<sequence>MTGFTKRQKLFAFLFLHQLLFSLPFGISQAQVLHQDWAQVDSLLLTGQDIPGLEFVIVADSLFLPADSTIVRFHKDIAQPGRWYSDTLGSYVEAKALEQHIPTEMRDRASIVYLLFEKESNPEALLEYLDNLIRNELFAPSVAGDGGALMLLANRTAFKPFYQIRLRILSDLKMIVLLFSLILFFLASVFLVGFMFFVKSKKRRTEVMTQRFKSLCYEPLSNLLFEYELDELKEFSAQKIWEFFPNAQAGNHLFKDVMIQEIISLNKNMKGDFKSKLKLIYRKLNLVDHSFKKLESSQWDIVTTGLVEINEMDVLEAAPIVQKFTHHENFHIRSQAVATYLNISNDMTLQVLVHQTFPLSRWQQMTYFRIIRFLTNQGTKVQVERLFDSYNESVRIFGYRIVRYLGLVDRLEILKEKYPNASRDEKIEILKCFDVFSFTDAIEYVHQDIYTEDKDLYVAAVKVLQNIGTVISQTILIERIEHLVDFDCLKATLEALKAMNPVLVEKELESSLKEEIRQMLAHLQDPILCDV</sequence>
<comment type="caution">
    <text evidence="3">The sequence shown here is derived from an EMBL/GenBank/DDBJ whole genome shotgun (WGS) entry which is preliminary data.</text>
</comment>
<dbReference type="RefSeq" id="WP_234861486.1">
    <property type="nucleotide sequence ID" value="NZ_JAKEVZ010000007.1"/>
</dbReference>
<organism evidence="3 4">
    <name type="scientific">Mariniradius sediminis</name>
    <dbReference type="NCBI Taxonomy" id="2909237"/>
    <lineage>
        <taxon>Bacteria</taxon>
        <taxon>Pseudomonadati</taxon>
        <taxon>Bacteroidota</taxon>
        <taxon>Cytophagia</taxon>
        <taxon>Cytophagales</taxon>
        <taxon>Cyclobacteriaceae</taxon>
        <taxon>Mariniradius</taxon>
    </lineage>
</organism>
<evidence type="ECO:0000256" key="2">
    <source>
        <dbReference type="SAM" id="SignalP"/>
    </source>
</evidence>
<dbReference type="Proteomes" id="UP001201449">
    <property type="component" value="Unassembled WGS sequence"/>
</dbReference>
<keyword evidence="2" id="KW-0732">Signal</keyword>
<keyword evidence="1" id="KW-0812">Transmembrane</keyword>